<feature type="compositionally biased region" description="Low complexity" evidence="1">
    <location>
        <begin position="142"/>
        <end position="154"/>
    </location>
</feature>
<proteinExistence type="predicted"/>
<name>A0A2B7Z2K9_POLH7</name>
<feature type="compositionally biased region" description="Low complexity" evidence="1">
    <location>
        <begin position="367"/>
        <end position="376"/>
    </location>
</feature>
<dbReference type="AlphaFoldDB" id="A0A2B7Z2K9"/>
<feature type="compositionally biased region" description="Low complexity" evidence="1">
    <location>
        <begin position="179"/>
        <end position="195"/>
    </location>
</feature>
<feature type="region of interest" description="Disordered" evidence="1">
    <location>
        <begin position="141"/>
        <end position="391"/>
    </location>
</feature>
<dbReference type="Proteomes" id="UP000224634">
    <property type="component" value="Unassembled WGS sequence"/>
</dbReference>
<evidence type="ECO:0000256" key="1">
    <source>
        <dbReference type="SAM" id="MobiDB-lite"/>
    </source>
</evidence>
<feature type="compositionally biased region" description="Acidic residues" evidence="1">
    <location>
        <begin position="156"/>
        <end position="170"/>
    </location>
</feature>
<feature type="compositionally biased region" description="Basic residues" evidence="1">
    <location>
        <begin position="232"/>
        <end position="248"/>
    </location>
</feature>
<organism evidence="2 3">
    <name type="scientific">Polytolypa hystricis (strain UAMH7299)</name>
    <dbReference type="NCBI Taxonomy" id="1447883"/>
    <lineage>
        <taxon>Eukaryota</taxon>
        <taxon>Fungi</taxon>
        <taxon>Dikarya</taxon>
        <taxon>Ascomycota</taxon>
        <taxon>Pezizomycotina</taxon>
        <taxon>Eurotiomycetes</taxon>
        <taxon>Eurotiomycetidae</taxon>
        <taxon>Onygenales</taxon>
        <taxon>Onygenales incertae sedis</taxon>
        <taxon>Polytolypa</taxon>
    </lineage>
</organism>
<comment type="caution">
    <text evidence="2">The sequence shown here is derived from an EMBL/GenBank/DDBJ whole genome shotgun (WGS) entry which is preliminary data.</text>
</comment>
<evidence type="ECO:0000313" key="2">
    <source>
        <dbReference type="EMBL" id="PGH27581.1"/>
    </source>
</evidence>
<dbReference type="OrthoDB" id="4207625at2759"/>
<feature type="compositionally biased region" description="Low complexity" evidence="1">
    <location>
        <begin position="220"/>
        <end position="231"/>
    </location>
</feature>
<reference evidence="2 3" key="1">
    <citation type="submission" date="2017-10" db="EMBL/GenBank/DDBJ databases">
        <title>Comparative genomics in systemic dimorphic fungi from Ajellomycetaceae.</title>
        <authorList>
            <person name="Munoz J.F."/>
            <person name="Mcewen J.G."/>
            <person name="Clay O.K."/>
            <person name="Cuomo C.A."/>
        </authorList>
    </citation>
    <scope>NUCLEOTIDE SEQUENCE [LARGE SCALE GENOMIC DNA]</scope>
    <source>
        <strain evidence="2 3">UAMH7299</strain>
    </source>
</reference>
<keyword evidence="3" id="KW-1185">Reference proteome</keyword>
<dbReference type="EMBL" id="PDNA01000006">
    <property type="protein sequence ID" value="PGH27581.1"/>
    <property type="molecule type" value="Genomic_DNA"/>
</dbReference>
<sequence>MDADPISFFNQIYLGHTNRVISDLLKNGEREKILRAAIELEILDHICRGNFPTPYLIAWISLVSGFSFDYLFRDGKNLRDAVPVISIPFNMLCSHRFQVVNTNAFDIYWLGQKDQHHLSSKAIKRLEPEWTLINEVKPIGFDSSSSSDESSSSDVDMLDGPDEEKSDPDPEPVPVPANGKPSPGVSGKSGRPVSPAKKSTFAPRITAATTNNVLTGDQEAAAAAKKPATTARKPRAPPKKKGPQKRAAKKDAAVSSPNGVVTGDNSTEDQQANVSPLPGSAEFGTPGKAAPNGTELTTPPNGYAPVGPRYGGKTVPGGGKRLPGSAKKAVQFDVPEDNDHDDATEALDAEPPVRTTSRRQPRRKAAEAAQAAQRAQVLPSAGRGKGKRAAK</sequence>
<feature type="compositionally biased region" description="Acidic residues" evidence="1">
    <location>
        <begin position="334"/>
        <end position="348"/>
    </location>
</feature>
<evidence type="ECO:0000313" key="3">
    <source>
        <dbReference type="Proteomes" id="UP000224634"/>
    </source>
</evidence>
<dbReference type="STRING" id="1447883.A0A2B7Z2K9"/>
<feature type="compositionally biased region" description="Polar residues" evidence="1">
    <location>
        <begin position="255"/>
        <end position="274"/>
    </location>
</feature>
<gene>
    <name evidence="2" type="ORF">AJ80_00823</name>
</gene>
<accession>A0A2B7Z2K9</accession>
<protein>
    <submittedName>
        <fullName evidence="2">Uncharacterized protein</fullName>
    </submittedName>
</protein>